<dbReference type="InterPro" id="IPR051279">
    <property type="entry name" value="PP1-Reg/Actin-Interact_Protein"/>
</dbReference>
<dbReference type="GO" id="GO:0005654">
    <property type="term" value="C:nucleoplasm"/>
    <property type="evidence" value="ECO:0007669"/>
    <property type="project" value="TreeGrafter"/>
</dbReference>
<dbReference type="PANTHER" id="PTHR24112">
    <property type="entry name" value="LEUCINE-RICH REPEAT, ISOFORM F-RELATED"/>
    <property type="match status" value="1"/>
</dbReference>
<name>A0A485K7Z1_9STRA</name>
<protein>
    <submittedName>
        <fullName evidence="2">Aste57867_574 protein</fullName>
    </submittedName>
</protein>
<dbReference type="GO" id="GO:0030027">
    <property type="term" value="C:lamellipodium"/>
    <property type="evidence" value="ECO:0007669"/>
    <property type="project" value="TreeGrafter"/>
</dbReference>
<keyword evidence="3" id="KW-1185">Reference proteome</keyword>
<dbReference type="GO" id="GO:0005886">
    <property type="term" value="C:plasma membrane"/>
    <property type="evidence" value="ECO:0007669"/>
    <property type="project" value="TreeGrafter"/>
</dbReference>
<evidence type="ECO:0000313" key="3">
    <source>
        <dbReference type="Proteomes" id="UP000332933"/>
    </source>
</evidence>
<dbReference type="Gene3D" id="3.80.10.10">
    <property type="entry name" value="Ribonuclease Inhibitor"/>
    <property type="match status" value="1"/>
</dbReference>
<evidence type="ECO:0000313" key="1">
    <source>
        <dbReference type="EMBL" id="KAF0720074.1"/>
    </source>
</evidence>
<dbReference type="GO" id="GO:0032311">
    <property type="term" value="C:angiogenin-PRI complex"/>
    <property type="evidence" value="ECO:0007669"/>
    <property type="project" value="TreeGrafter"/>
</dbReference>
<reference evidence="1" key="2">
    <citation type="submission" date="2019-06" db="EMBL/GenBank/DDBJ databases">
        <title>Genomics analysis of Aphanomyces spp. identifies a new class of oomycete effector associated with host adaptation.</title>
        <authorList>
            <person name="Gaulin E."/>
        </authorList>
    </citation>
    <scope>NUCLEOTIDE SEQUENCE</scope>
    <source>
        <strain evidence="1">CBS 578.67</strain>
    </source>
</reference>
<dbReference type="Proteomes" id="UP000332933">
    <property type="component" value="Unassembled WGS sequence"/>
</dbReference>
<proteinExistence type="predicted"/>
<dbReference type="OrthoDB" id="188902at2759"/>
<accession>A0A485K7Z1</accession>
<dbReference type="InterPro" id="IPR032675">
    <property type="entry name" value="LRR_dom_sf"/>
</dbReference>
<gene>
    <name evidence="2" type="primary">Aste57867_574</name>
    <name evidence="1" type="ORF">As57867_000573</name>
    <name evidence="2" type="ORF">ASTE57867_574</name>
</gene>
<dbReference type="EMBL" id="CAADRA010000032">
    <property type="protein sequence ID" value="VFT77799.1"/>
    <property type="molecule type" value="Genomic_DNA"/>
</dbReference>
<evidence type="ECO:0000313" key="2">
    <source>
        <dbReference type="EMBL" id="VFT77799.1"/>
    </source>
</evidence>
<organism evidence="2 3">
    <name type="scientific">Aphanomyces stellatus</name>
    <dbReference type="NCBI Taxonomy" id="120398"/>
    <lineage>
        <taxon>Eukaryota</taxon>
        <taxon>Sar</taxon>
        <taxon>Stramenopiles</taxon>
        <taxon>Oomycota</taxon>
        <taxon>Saprolegniomycetes</taxon>
        <taxon>Saprolegniales</taxon>
        <taxon>Verrucalvaceae</taxon>
        <taxon>Aphanomyces</taxon>
    </lineage>
</organism>
<dbReference type="GO" id="GO:0016477">
    <property type="term" value="P:cell migration"/>
    <property type="evidence" value="ECO:0007669"/>
    <property type="project" value="TreeGrafter"/>
</dbReference>
<dbReference type="GO" id="GO:0008428">
    <property type="term" value="F:ribonuclease inhibitor activity"/>
    <property type="evidence" value="ECO:0007669"/>
    <property type="project" value="TreeGrafter"/>
</dbReference>
<dbReference type="EMBL" id="VJMH01000032">
    <property type="protein sequence ID" value="KAF0720074.1"/>
    <property type="molecule type" value="Genomic_DNA"/>
</dbReference>
<sequence length="527" mass="57958">MGTWISLLRRKSAEPAATSRLPPELMQHIATFLPDRTTFFAYLQAYSSSDDVIGAHLINLWRLGQLTTPITGRSDALWPRLRVDSRPPQSSMPYLEAILKHYTAIPISGEFDLTWLDHIPASALSPLHLYLRSSTVPKDVSKAVWSASWSKLPITLLDATFFHSPTADAVLDTLPSLMHLASLRVGLFIEESRFLTQLHALVQVLPNSKITSLTVDCDSYYSLCPSPVHLTTPMFTHLTLWLKTRPVQHVSFSLWSFADVAPAATSTFWDAISTCATLTSLSARDSVLAGLASHVFPTPLPMTTVALEGCSLSHPDVHALCTGLTHSRLATLKLTRLGFAFTGLDILAQWLPQAVHLCDLELLSLPKDIEQLEALWTGLTQSHVTSLRLSGQKLLALAATFLPRTPLTCLSIRDYQWRLHDGQEWRALAQAVSRSSLTALDVSCNNINDEHAAKLASGLDCNHRLAQLTLDQNYITAIGAMKLLHAMTASAAASRRTLSLKLNEIHGRDRPNLLANAQGTPTRVALE</sequence>
<dbReference type="PANTHER" id="PTHR24112:SF50">
    <property type="entry name" value="RIBONUCLEASE INHIBITOR"/>
    <property type="match status" value="1"/>
</dbReference>
<dbReference type="GO" id="GO:0034315">
    <property type="term" value="P:regulation of Arp2/3 complex-mediated actin nucleation"/>
    <property type="evidence" value="ECO:0007669"/>
    <property type="project" value="TreeGrafter"/>
</dbReference>
<dbReference type="AlphaFoldDB" id="A0A485K7Z1"/>
<reference evidence="2 3" key="1">
    <citation type="submission" date="2019-03" db="EMBL/GenBank/DDBJ databases">
        <authorList>
            <person name="Gaulin E."/>
            <person name="Dumas B."/>
        </authorList>
    </citation>
    <scope>NUCLEOTIDE SEQUENCE [LARGE SCALE GENOMIC DNA]</scope>
    <source>
        <strain evidence="2">CBS 568.67</strain>
    </source>
</reference>
<dbReference type="SUPFAM" id="SSF52047">
    <property type="entry name" value="RNI-like"/>
    <property type="match status" value="1"/>
</dbReference>